<gene>
    <name evidence="2" type="ORF">NNX28_08475</name>
</gene>
<dbReference type="RefSeq" id="WP_255865451.1">
    <property type="nucleotide sequence ID" value="NZ_CP104263.1"/>
</dbReference>
<evidence type="ECO:0000256" key="1">
    <source>
        <dbReference type="SAM" id="MobiDB-lite"/>
    </source>
</evidence>
<dbReference type="Proteomes" id="UP001206924">
    <property type="component" value="Unassembled WGS sequence"/>
</dbReference>
<protein>
    <recommendedName>
        <fullName evidence="4">Polyketide cyclase / dehydrase and lipid transport</fullName>
    </recommendedName>
</protein>
<dbReference type="EMBL" id="JANFLP010000008">
    <property type="protein sequence ID" value="MCQ1949959.1"/>
    <property type="molecule type" value="Genomic_DNA"/>
</dbReference>
<proteinExistence type="predicted"/>
<evidence type="ECO:0000313" key="3">
    <source>
        <dbReference type="Proteomes" id="UP001206924"/>
    </source>
</evidence>
<evidence type="ECO:0000313" key="2">
    <source>
        <dbReference type="EMBL" id="MCQ1949959.1"/>
    </source>
</evidence>
<reference evidence="2 3" key="1">
    <citation type="submission" date="2022-07" db="EMBL/GenBank/DDBJ databases">
        <title>Novel species in genus Arthrobacter.</title>
        <authorList>
            <person name="Liu Y."/>
        </authorList>
    </citation>
    <scope>NUCLEOTIDE SEQUENCE [LARGE SCALE GENOMIC DNA]</scope>
    <source>
        <strain evidence="3">zg-Y859</strain>
    </source>
</reference>
<organism evidence="2 3">
    <name type="scientific">Arthrobacter jinronghuae</name>
    <dbReference type="NCBI Taxonomy" id="2964609"/>
    <lineage>
        <taxon>Bacteria</taxon>
        <taxon>Bacillati</taxon>
        <taxon>Actinomycetota</taxon>
        <taxon>Actinomycetes</taxon>
        <taxon>Micrococcales</taxon>
        <taxon>Micrococcaceae</taxon>
        <taxon>Arthrobacter</taxon>
    </lineage>
</organism>
<comment type="caution">
    <text evidence="2">The sequence shown here is derived from an EMBL/GenBank/DDBJ whole genome shotgun (WGS) entry which is preliminary data.</text>
</comment>
<keyword evidence="3" id="KW-1185">Reference proteome</keyword>
<sequence length="190" mass="20880">MSKHAATPESPEPTPIPNPERTLTVWEDGVQLDFTFADCMKYHGPGFPGGVAHAFAALGRALPELAARTPGGRVERREIRIRTPFGGPGARDAFELVTRAVTGDRYAVLPELARPERGNTLARYVFELTAGDATVTCVIRNEGIVADEFIELTAKPEKTASELAHLEVLKREMRDRILERDPAQVYDVEG</sequence>
<name>A0ABT1NTZ6_9MICC</name>
<feature type="region of interest" description="Disordered" evidence="1">
    <location>
        <begin position="1"/>
        <end position="21"/>
    </location>
</feature>
<accession>A0ABT1NTZ6</accession>
<evidence type="ECO:0008006" key="4">
    <source>
        <dbReference type="Google" id="ProtNLM"/>
    </source>
</evidence>